<name>A0A8X6GP41_TRICU</name>
<accession>A0A8X6GP41</accession>
<evidence type="ECO:0000313" key="1">
    <source>
        <dbReference type="EMBL" id="GFR08173.1"/>
    </source>
</evidence>
<dbReference type="EMBL" id="BMAO01006384">
    <property type="protein sequence ID" value="GFR08173.1"/>
    <property type="molecule type" value="Genomic_DNA"/>
</dbReference>
<dbReference type="AlphaFoldDB" id="A0A8X6GP41"/>
<proteinExistence type="predicted"/>
<gene>
    <name evidence="1" type="ORF">TNCT_249571</name>
</gene>
<evidence type="ECO:0000313" key="2">
    <source>
        <dbReference type="Proteomes" id="UP000887116"/>
    </source>
</evidence>
<protein>
    <submittedName>
        <fullName evidence="1">Uncharacterized protein</fullName>
    </submittedName>
</protein>
<organism evidence="1 2">
    <name type="scientific">Trichonephila clavata</name>
    <name type="common">Joro spider</name>
    <name type="synonym">Nephila clavata</name>
    <dbReference type="NCBI Taxonomy" id="2740835"/>
    <lineage>
        <taxon>Eukaryota</taxon>
        <taxon>Metazoa</taxon>
        <taxon>Ecdysozoa</taxon>
        <taxon>Arthropoda</taxon>
        <taxon>Chelicerata</taxon>
        <taxon>Arachnida</taxon>
        <taxon>Araneae</taxon>
        <taxon>Araneomorphae</taxon>
        <taxon>Entelegynae</taxon>
        <taxon>Araneoidea</taxon>
        <taxon>Nephilidae</taxon>
        <taxon>Trichonephila</taxon>
    </lineage>
</organism>
<dbReference type="Proteomes" id="UP000887116">
    <property type="component" value="Unassembled WGS sequence"/>
</dbReference>
<keyword evidence="2" id="KW-1185">Reference proteome</keyword>
<sequence length="112" mass="12952">MITISSRTIHPANELELFKTGLRNTVQSFNCFNGPSVTRSQLINAFMGRVFNSSKKLPYDLREFKAAISLVWDNIHPSSRVSATCLERYCYHQNQKQFLTELDVSNFWLFNA</sequence>
<comment type="caution">
    <text evidence="1">The sequence shown here is derived from an EMBL/GenBank/DDBJ whole genome shotgun (WGS) entry which is preliminary data.</text>
</comment>
<reference evidence="1" key="1">
    <citation type="submission" date="2020-07" db="EMBL/GenBank/DDBJ databases">
        <title>Multicomponent nature underlies the extraordinary mechanical properties of spider dragline silk.</title>
        <authorList>
            <person name="Kono N."/>
            <person name="Nakamura H."/>
            <person name="Mori M."/>
            <person name="Yoshida Y."/>
            <person name="Ohtoshi R."/>
            <person name="Malay A.D."/>
            <person name="Moran D.A.P."/>
            <person name="Tomita M."/>
            <person name="Numata K."/>
            <person name="Arakawa K."/>
        </authorList>
    </citation>
    <scope>NUCLEOTIDE SEQUENCE</scope>
</reference>